<keyword evidence="2" id="KW-0732">Signal</keyword>
<protein>
    <submittedName>
        <fullName evidence="3">Uncharacterized protein</fullName>
    </submittedName>
</protein>
<dbReference type="EMBL" id="JADGJD010001386">
    <property type="protein sequence ID" value="KAJ3042915.1"/>
    <property type="molecule type" value="Genomic_DNA"/>
</dbReference>
<feature type="compositionally biased region" description="Polar residues" evidence="1">
    <location>
        <begin position="111"/>
        <end position="121"/>
    </location>
</feature>
<proteinExistence type="predicted"/>
<name>A0AAD5S695_9FUNG</name>
<gene>
    <name evidence="3" type="ORF">HK097_001866</name>
</gene>
<feature type="signal peptide" evidence="2">
    <location>
        <begin position="1"/>
        <end position="20"/>
    </location>
</feature>
<dbReference type="AlphaFoldDB" id="A0AAD5S695"/>
<sequence>MHLTLPIITLLALLAPVSLAQKCTTEARVRSLTGQWNAKAAECKALTSRSRSQYDCICGTEYRNVTNTVWTCVDGTAWEGNFNEIRETMDCICKAGFTSFTANPDNCAVSTTTRGASGSRPTTTAAAGNNTTSAPAASATPPAASPTAAVAGTSGAVGRIAGTGVLAGVIGVAVAVLGV</sequence>
<feature type="chain" id="PRO_5042231754" evidence="2">
    <location>
        <begin position="21"/>
        <end position="179"/>
    </location>
</feature>
<accession>A0AAD5S695</accession>
<feature type="compositionally biased region" description="Low complexity" evidence="1">
    <location>
        <begin position="122"/>
        <end position="145"/>
    </location>
</feature>
<organism evidence="3 4">
    <name type="scientific">Rhizophlyctis rosea</name>
    <dbReference type="NCBI Taxonomy" id="64517"/>
    <lineage>
        <taxon>Eukaryota</taxon>
        <taxon>Fungi</taxon>
        <taxon>Fungi incertae sedis</taxon>
        <taxon>Chytridiomycota</taxon>
        <taxon>Chytridiomycota incertae sedis</taxon>
        <taxon>Chytridiomycetes</taxon>
        <taxon>Rhizophlyctidales</taxon>
        <taxon>Rhizophlyctidaceae</taxon>
        <taxon>Rhizophlyctis</taxon>
    </lineage>
</organism>
<dbReference type="Proteomes" id="UP001212841">
    <property type="component" value="Unassembled WGS sequence"/>
</dbReference>
<reference evidence="3" key="1">
    <citation type="submission" date="2020-05" db="EMBL/GenBank/DDBJ databases">
        <title>Phylogenomic resolution of chytrid fungi.</title>
        <authorList>
            <person name="Stajich J.E."/>
            <person name="Amses K."/>
            <person name="Simmons R."/>
            <person name="Seto K."/>
            <person name="Myers J."/>
            <person name="Bonds A."/>
            <person name="Quandt C.A."/>
            <person name="Barry K."/>
            <person name="Liu P."/>
            <person name="Grigoriev I."/>
            <person name="Longcore J.E."/>
            <person name="James T.Y."/>
        </authorList>
    </citation>
    <scope>NUCLEOTIDE SEQUENCE</scope>
    <source>
        <strain evidence="3">JEL0318</strain>
    </source>
</reference>
<evidence type="ECO:0000256" key="1">
    <source>
        <dbReference type="SAM" id="MobiDB-lite"/>
    </source>
</evidence>
<evidence type="ECO:0000313" key="3">
    <source>
        <dbReference type="EMBL" id="KAJ3042915.1"/>
    </source>
</evidence>
<comment type="caution">
    <text evidence="3">The sequence shown here is derived from an EMBL/GenBank/DDBJ whole genome shotgun (WGS) entry which is preliminary data.</text>
</comment>
<keyword evidence="4" id="KW-1185">Reference proteome</keyword>
<evidence type="ECO:0000313" key="4">
    <source>
        <dbReference type="Proteomes" id="UP001212841"/>
    </source>
</evidence>
<evidence type="ECO:0000256" key="2">
    <source>
        <dbReference type="SAM" id="SignalP"/>
    </source>
</evidence>
<feature type="region of interest" description="Disordered" evidence="1">
    <location>
        <begin position="111"/>
        <end position="145"/>
    </location>
</feature>